<feature type="compositionally biased region" description="Polar residues" evidence="9">
    <location>
        <begin position="698"/>
        <end position="715"/>
    </location>
</feature>
<keyword evidence="8" id="KW-0393">Immunoglobulin domain</keyword>
<feature type="domain" description="Ig-like" evidence="11">
    <location>
        <begin position="179"/>
        <end position="262"/>
    </location>
</feature>
<dbReference type="InterPro" id="IPR013320">
    <property type="entry name" value="ConA-like_dom_sf"/>
</dbReference>
<dbReference type="Proteomes" id="UP000289886">
    <property type="component" value="Unassembled WGS sequence"/>
</dbReference>
<dbReference type="InterPro" id="IPR003961">
    <property type="entry name" value="FN3_dom"/>
</dbReference>
<organism evidence="13 14">
    <name type="scientific">Acipenser ruthenus</name>
    <name type="common">Sterlet sturgeon</name>
    <dbReference type="NCBI Taxonomy" id="7906"/>
    <lineage>
        <taxon>Eukaryota</taxon>
        <taxon>Metazoa</taxon>
        <taxon>Chordata</taxon>
        <taxon>Craniata</taxon>
        <taxon>Vertebrata</taxon>
        <taxon>Euteleostomi</taxon>
        <taxon>Actinopterygii</taxon>
        <taxon>Chondrostei</taxon>
        <taxon>Acipenseriformes</taxon>
        <taxon>Acipenseridae</taxon>
        <taxon>Acipenser</taxon>
    </lineage>
</organism>
<keyword evidence="14" id="KW-1185">Reference proteome</keyword>
<dbReference type="FunFam" id="2.60.40.10:FF:000262">
    <property type="entry name" value="MAM domain containing glycosylphosphatidylinositol anchor 1"/>
    <property type="match status" value="1"/>
</dbReference>
<dbReference type="GO" id="GO:0043025">
    <property type="term" value="C:neuronal cell body"/>
    <property type="evidence" value="ECO:0007669"/>
    <property type="project" value="TreeGrafter"/>
</dbReference>
<accession>A0A662YZ36</accession>
<dbReference type="SUPFAM" id="SSF49899">
    <property type="entry name" value="Concanavalin A-like lectins/glucanases"/>
    <property type="match status" value="1"/>
</dbReference>
<evidence type="ECO:0000256" key="2">
    <source>
        <dbReference type="ARBA" id="ARBA00022475"/>
    </source>
</evidence>
<proteinExistence type="predicted"/>
<dbReference type="Gene3D" id="2.60.40.10">
    <property type="entry name" value="Immunoglobulins"/>
    <property type="match status" value="5"/>
</dbReference>
<dbReference type="InterPro" id="IPR003598">
    <property type="entry name" value="Ig_sub2"/>
</dbReference>
<dbReference type="SMART" id="SM00137">
    <property type="entry name" value="MAM"/>
    <property type="match status" value="1"/>
</dbReference>
<dbReference type="Pfam" id="PF00629">
    <property type="entry name" value="MAM"/>
    <property type="match status" value="1"/>
</dbReference>
<evidence type="ECO:0000256" key="3">
    <source>
        <dbReference type="ARBA" id="ARBA00022622"/>
    </source>
</evidence>
<dbReference type="InterPro" id="IPR007110">
    <property type="entry name" value="Ig-like_dom"/>
</dbReference>
<feature type="domain" description="Ig-like" evidence="11">
    <location>
        <begin position="6"/>
        <end position="105"/>
    </location>
</feature>
<protein>
    <submittedName>
        <fullName evidence="13">MAM domain-containing glycosylphosphatidylinositol anchor protein 1</fullName>
    </submittedName>
</protein>
<dbReference type="GO" id="GO:0005886">
    <property type="term" value="C:plasma membrane"/>
    <property type="evidence" value="ECO:0007669"/>
    <property type="project" value="UniProtKB-SubCell"/>
</dbReference>
<evidence type="ECO:0000256" key="8">
    <source>
        <dbReference type="ARBA" id="ARBA00023319"/>
    </source>
</evidence>
<name>A0A662YZ36_ACIRT</name>
<feature type="domain" description="Ig-like" evidence="11">
    <location>
        <begin position="277"/>
        <end position="371"/>
    </location>
</feature>
<dbReference type="PANTHER" id="PTHR45080">
    <property type="entry name" value="CONTACTIN 5"/>
    <property type="match status" value="1"/>
</dbReference>
<keyword evidence="4" id="KW-0472">Membrane</keyword>
<evidence type="ECO:0000256" key="7">
    <source>
        <dbReference type="ARBA" id="ARBA00023288"/>
    </source>
</evidence>
<keyword evidence="7" id="KW-0449">Lipoprotein</keyword>
<comment type="caution">
    <text evidence="13">The sequence shown here is derived from an EMBL/GenBank/DDBJ whole genome shotgun (WGS) entry which is preliminary data.</text>
</comment>
<dbReference type="GO" id="GO:0008046">
    <property type="term" value="F:axon guidance receptor activity"/>
    <property type="evidence" value="ECO:0007669"/>
    <property type="project" value="TreeGrafter"/>
</dbReference>
<dbReference type="Pfam" id="PF13927">
    <property type="entry name" value="Ig_3"/>
    <property type="match status" value="4"/>
</dbReference>
<keyword evidence="3" id="KW-0336">GPI-anchor</keyword>
<dbReference type="GO" id="GO:0030424">
    <property type="term" value="C:axon"/>
    <property type="evidence" value="ECO:0007669"/>
    <property type="project" value="TreeGrafter"/>
</dbReference>
<comment type="subcellular location">
    <subcellularLocation>
        <location evidence="1">Cell membrane</location>
        <topology evidence="1">Lipid-anchor</topology>
        <topology evidence="1">GPI-anchor</topology>
    </subcellularLocation>
</comment>
<dbReference type="PANTHER" id="PTHR45080:SF32">
    <property type="entry name" value="MAM DOMAIN CONTAINING GLYCOSYLPHOSPHATIDYLINOSITOL ANCHOR 1"/>
    <property type="match status" value="1"/>
</dbReference>
<dbReference type="Gene3D" id="2.60.120.200">
    <property type="match status" value="1"/>
</dbReference>
<dbReference type="PROSITE" id="PS50060">
    <property type="entry name" value="MAM_2"/>
    <property type="match status" value="1"/>
</dbReference>
<dbReference type="SUPFAM" id="SSF49265">
    <property type="entry name" value="Fibronectin type III"/>
    <property type="match status" value="1"/>
</dbReference>
<feature type="domain" description="Ig-like" evidence="11">
    <location>
        <begin position="379"/>
        <end position="471"/>
    </location>
</feature>
<evidence type="ECO:0000256" key="1">
    <source>
        <dbReference type="ARBA" id="ARBA00004609"/>
    </source>
</evidence>
<evidence type="ECO:0000259" key="11">
    <source>
        <dbReference type="PROSITE" id="PS50835"/>
    </source>
</evidence>
<dbReference type="SUPFAM" id="SSF48726">
    <property type="entry name" value="Immunoglobulin"/>
    <property type="match status" value="6"/>
</dbReference>
<feature type="domain" description="Fibronectin type-III" evidence="12">
    <location>
        <begin position="577"/>
        <end position="675"/>
    </location>
</feature>
<feature type="domain" description="MAM" evidence="10">
    <location>
        <begin position="675"/>
        <end position="849"/>
    </location>
</feature>
<evidence type="ECO:0000256" key="4">
    <source>
        <dbReference type="ARBA" id="ARBA00023136"/>
    </source>
</evidence>
<keyword evidence="5" id="KW-1015">Disulfide bond</keyword>
<keyword evidence="2" id="KW-1003">Cell membrane</keyword>
<dbReference type="PRINTS" id="PR00020">
    <property type="entry name" value="MAMDOMAIN"/>
</dbReference>
<dbReference type="InterPro" id="IPR013783">
    <property type="entry name" value="Ig-like_fold"/>
</dbReference>
<feature type="region of interest" description="Disordered" evidence="9">
    <location>
        <begin position="698"/>
        <end position="724"/>
    </location>
</feature>
<feature type="non-terminal residue" evidence="13">
    <location>
        <position position="1"/>
    </location>
</feature>
<dbReference type="FunFam" id="2.60.120.200:FF:000019">
    <property type="entry name" value="MAM domain containing glycosylphosphatidylinositol anchor 2"/>
    <property type="match status" value="1"/>
</dbReference>
<dbReference type="PROSITE" id="PS50853">
    <property type="entry name" value="FN3"/>
    <property type="match status" value="1"/>
</dbReference>
<feature type="domain" description="Ig-like" evidence="11">
    <location>
        <begin position="478"/>
        <end position="560"/>
    </location>
</feature>
<reference evidence="13 14" key="1">
    <citation type="submission" date="2019-01" db="EMBL/GenBank/DDBJ databases">
        <title>Draft Genome and Complete Hox-Cluster Characterization of the Sterlet Sturgeon (Acipenser ruthenus).</title>
        <authorList>
            <person name="Wei Q."/>
        </authorList>
    </citation>
    <scope>NUCLEOTIDE SEQUENCE [LARGE SCALE GENOMIC DNA]</scope>
    <source>
        <strain evidence="13">WHYD16114868_AA</strain>
        <tissue evidence="13">Blood</tissue>
    </source>
</reference>
<dbReference type="SMART" id="SM00408">
    <property type="entry name" value="IGc2"/>
    <property type="match status" value="5"/>
</dbReference>
<dbReference type="AlphaFoldDB" id="A0A662YZ36"/>
<dbReference type="InterPro" id="IPR003599">
    <property type="entry name" value="Ig_sub"/>
</dbReference>
<dbReference type="InterPro" id="IPR050958">
    <property type="entry name" value="Cell_Adh-Cytoskel_Orgn"/>
</dbReference>
<evidence type="ECO:0000259" key="12">
    <source>
        <dbReference type="PROSITE" id="PS50853"/>
    </source>
</evidence>
<evidence type="ECO:0000256" key="5">
    <source>
        <dbReference type="ARBA" id="ARBA00023157"/>
    </source>
</evidence>
<dbReference type="SMART" id="SM00409">
    <property type="entry name" value="IG"/>
    <property type="match status" value="5"/>
</dbReference>
<dbReference type="InterPro" id="IPR000998">
    <property type="entry name" value="MAM_dom"/>
</dbReference>
<dbReference type="PROSITE" id="PS50835">
    <property type="entry name" value="IG_LIKE"/>
    <property type="match status" value="5"/>
</dbReference>
<evidence type="ECO:0000259" key="10">
    <source>
        <dbReference type="PROSITE" id="PS50060"/>
    </source>
</evidence>
<dbReference type="GO" id="GO:0007156">
    <property type="term" value="P:homophilic cell adhesion via plasma membrane adhesion molecules"/>
    <property type="evidence" value="ECO:0007669"/>
    <property type="project" value="TreeGrafter"/>
</dbReference>
<keyword evidence="6" id="KW-0325">Glycoprotein</keyword>
<dbReference type="GO" id="GO:0098552">
    <property type="term" value="C:side of membrane"/>
    <property type="evidence" value="ECO:0007669"/>
    <property type="project" value="UniProtKB-KW"/>
</dbReference>
<dbReference type="InterPro" id="IPR036179">
    <property type="entry name" value="Ig-like_dom_sf"/>
</dbReference>
<dbReference type="GO" id="GO:0050808">
    <property type="term" value="P:synapse organization"/>
    <property type="evidence" value="ECO:0007669"/>
    <property type="project" value="TreeGrafter"/>
</dbReference>
<evidence type="ECO:0000313" key="13">
    <source>
        <dbReference type="EMBL" id="RXN00839.1"/>
    </source>
</evidence>
<gene>
    <name evidence="13" type="ORF">EOD39_8549</name>
</gene>
<evidence type="ECO:0000313" key="14">
    <source>
        <dbReference type="Proteomes" id="UP000289886"/>
    </source>
</evidence>
<evidence type="ECO:0000256" key="6">
    <source>
        <dbReference type="ARBA" id="ARBA00023180"/>
    </source>
</evidence>
<dbReference type="CDD" id="cd06263">
    <property type="entry name" value="MAM"/>
    <property type="match status" value="1"/>
</dbReference>
<sequence length="886" mass="99348">LCISAPASGQIVHSGQACVVKDDNISERVYTIREGDMLVLQCLVKGHPRPQIRWTKTAGSASDKFQETSIFNETLQIQNIQRIQGGRYYCKAENRIGVPAIKSIRVDVQYLDMPTLTVHQTISDVRGSYYQEKTVFLRCTVNSNPPARFIWKRGSEVITHNQDNGVDIYEPLYTQVTPPALKLSVDETLVVNPGDNVTMSCLVTGGIPTPVITWTHYPGPIPTTARVQGGTVTLQNVKVQDSGYYNCTAVNNVGNPAKKTVNLIVRAMSNITFQITPDPNKDSETIQMEQDVKLSCHVDAQPQDKVNYTWYKNGLPVRPSKTLVILRNDPELDPGTCSLEIFYMNFRDQATYSCVASFTGTPIPELKIEVNLTRNTVVPPVLTVPKDRATVMVREGSRVELQCDVSGKPRPPVLWSRADKELPMPSGDWLVETRDGRLRLDNVTRDMSGSYRCQTARFNGLNIKPRQALVQLNVQFAPIVDPQSLDVRTRTGDSVTLRCIMLKANPQRIASSTWRLNGRLIRSARPELQDYSEWQIDSFSQLSNGTYECSISNDVGTSICVFYVSAKAYNPDFYYDTPAPIKKENRNYSYTLQWTQREPEAVDVVIGYKLEVRQLNFQSYMSKQIQVGTPQKGVLLQHILSDLKIPLSYEVRLTPITNFGPGDTSMRIIEYSEHQACGFEVEKICGFTQDKKDDFDWTRQNANTQNPKRSPNTGPTKDRSGTREGYYMYIEASRPRVPGDKARLVSPLYNVTTKAKGPYNTPFCISFYYHMYGKHIGSLNVLVRVKSIGALDTQVWTLSGNQGPNWQQANITINPRGPFQVVFEGVRGSSYEGDIAIDDIYVARGKCPMNRETMSEAVSVKGSSAALSLPIYTGLLALFSTALFHR</sequence>
<evidence type="ECO:0000256" key="9">
    <source>
        <dbReference type="SAM" id="MobiDB-lite"/>
    </source>
</evidence>
<dbReference type="EMBL" id="SCEB01000122">
    <property type="protein sequence ID" value="RXN00839.1"/>
    <property type="molecule type" value="Genomic_DNA"/>
</dbReference>
<dbReference type="InterPro" id="IPR036116">
    <property type="entry name" value="FN3_sf"/>
</dbReference>